<name>A0ABX1X0J9_9BACT</name>
<dbReference type="Pfam" id="PF00933">
    <property type="entry name" value="Glyco_hydro_3"/>
    <property type="match status" value="1"/>
</dbReference>
<keyword evidence="5 7" id="KW-0378">Hydrolase</keyword>
<keyword evidence="6 7" id="KW-0326">Glycosidase</keyword>
<comment type="catalytic activity">
    <reaction evidence="1">
        <text>Hydrolysis of terminal, non-reducing beta-D-glucosyl residues with release of beta-D-glucose.</text>
        <dbReference type="EC" id="3.2.1.21"/>
    </reaction>
</comment>
<dbReference type="NCBIfam" id="NF011678">
    <property type="entry name" value="PRK15098.1"/>
    <property type="match status" value="1"/>
</dbReference>
<evidence type="ECO:0000256" key="6">
    <source>
        <dbReference type="ARBA" id="ARBA00023295"/>
    </source>
</evidence>
<comment type="similarity">
    <text evidence="2 7">Belongs to the glycosyl hydrolase 3 family.</text>
</comment>
<dbReference type="PANTHER" id="PTHR30620">
    <property type="entry name" value="PERIPLASMIC BETA-GLUCOSIDASE-RELATED"/>
    <property type="match status" value="1"/>
</dbReference>
<dbReference type="Proteomes" id="UP000732105">
    <property type="component" value="Unassembled WGS sequence"/>
</dbReference>
<dbReference type="PRINTS" id="PR00133">
    <property type="entry name" value="GLHYDRLASE3"/>
</dbReference>
<dbReference type="PROSITE" id="PS51257">
    <property type="entry name" value="PROKAR_LIPOPROTEIN"/>
    <property type="match status" value="1"/>
</dbReference>
<dbReference type="PANTHER" id="PTHR30620:SF16">
    <property type="entry name" value="LYSOSOMAL BETA GLUCOSIDASE"/>
    <property type="match status" value="1"/>
</dbReference>
<dbReference type="Gene3D" id="3.40.50.1700">
    <property type="entry name" value="Glycoside hydrolase family 3 C-terminal domain"/>
    <property type="match status" value="1"/>
</dbReference>
<evidence type="ECO:0000256" key="4">
    <source>
        <dbReference type="ARBA" id="ARBA00022729"/>
    </source>
</evidence>
<dbReference type="EMBL" id="RZNH01000046">
    <property type="protein sequence ID" value="NOU61931.1"/>
    <property type="molecule type" value="Genomic_DNA"/>
</dbReference>
<dbReference type="SMART" id="SM01217">
    <property type="entry name" value="Fn3_like"/>
    <property type="match status" value="1"/>
</dbReference>
<comment type="caution">
    <text evidence="9">The sequence shown here is derived from an EMBL/GenBank/DDBJ whole genome shotgun (WGS) entry which is preliminary data.</text>
</comment>
<keyword evidence="10" id="KW-1185">Reference proteome</keyword>
<dbReference type="InterPro" id="IPR019800">
    <property type="entry name" value="Glyco_hydro_3_AS"/>
</dbReference>
<dbReference type="InterPro" id="IPR013783">
    <property type="entry name" value="Ig-like_fold"/>
</dbReference>
<dbReference type="InterPro" id="IPR026891">
    <property type="entry name" value="Fn3-like"/>
</dbReference>
<proteinExistence type="inferred from homology"/>
<accession>A0ABX1X0J9</accession>
<keyword evidence="4" id="KW-0732">Signal</keyword>
<dbReference type="Gene3D" id="2.60.40.10">
    <property type="entry name" value="Immunoglobulins"/>
    <property type="match status" value="1"/>
</dbReference>
<dbReference type="InterPro" id="IPR051915">
    <property type="entry name" value="Cellulose_Degrad_GH3"/>
</dbReference>
<dbReference type="InterPro" id="IPR001764">
    <property type="entry name" value="Glyco_hydro_3_N"/>
</dbReference>
<dbReference type="InterPro" id="IPR036881">
    <property type="entry name" value="Glyco_hydro_3_C_sf"/>
</dbReference>
<dbReference type="PROSITE" id="PS00775">
    <property type="entry name" value="GLYCOSYL_HYDROL_F3"/>
    <property type="match status" value="1"/>
</dbReference>
<evidence type="ECO:0000256" key="3">
    <source>
        <dbReference type="ARBA" id="ARBA00012744"/>
    </source>
</evidence>
<dbReference type="SUPFAM" id="SSF52279">
    <property type="entry name" value="Beta-D-glucan exohydrolase, C-terminal domain"/>
    <property type="match status" value="1"/>
</dbReference>
<feature type="domain" description="Fibronectin type III-like" evidence="8">
    <location>
        <begin position="679"/>
        <end position="748"/>
    </location>
</feature>
<dbReference type="InterPro" id="IPR017853">
    <property type="entry name" value="GH"/>
</dbReference>
<dbReference type="SUPFAM" id="SSF51445">
    <property type="entry name" value="(Trans)glycosidases"/>
    <property type="match status" value="1"/>
</dbReference>
<dbReference type="RefSeq" id="WP_171597191.1">
    <property type="nucleotide sequence ID" value="NZ_RZNH01000046.1"/>
</dbReference>
<evidence type="ECO:0000256" key="1">
    <source>
        <dbReference type="ARBA" id="ARBA00000448"/>
    </source>
</evidence>
<dbReference type="InterPro" id="IPR036962">
    <property type="entry name" value="Glyco_hydro_3_N_sf"/>
</dbReference>
<dbReference type="Gene3D" id="3.20.20.300">
    <property type="entry name" value="Glycoside hydrolase, family 3, N-terminal domain"/>
    <property type="match status" value="1"/>
</dbReference>
<evidence type="ECO:0000256" key="7">
    <source>
        <dbReference type="RuleBase" id="RU361161"/>
    </source>
</evidence>
<dbReference type="Pfam" id="PF01915">
    <property type="entry name" value="Glyco_hydro_3_C"/>
    <property type="match status" value="1"/>
</dbReference>
<reference evidence="9 10" key="1">
    <citation type="submission" date="2018-12" db="EMBL/GenBank/DDBJ databases">
        <title>Marinifilum JC070 sp. nov., a marine bacterium isolated from Yongle Blue Hole in the South China Sea.</title>
        <authorList>
            <person name="Fu T."/>
        </authorList>
    </citation>
    <scope>NUCLEOTIDE SEQUENCE [LARGE SCALE GENOMIC DNA]</scope>
    <source>
        <strain evidence="9 10">JC070</strain>
    </source>
</reference>
<protein>
    <recommendedName>
        <fullName evidence="3">beta-glucosidase</fullName>
        <ecNumber evidence="3">3.2.1.21</ecNumber>
    </recommendedName>
</protein>
<dbReference type="InterPro" id="IPR002772">
    <property type="entry name" value="Glyco_hydro_3_C"/>
</dbReference>
<evidence type="ECO:0000259" key="8">
    <source>
        <dbReference type="SMART" id="SM01217"/>
    </source>
</evidence>
<organism evidence="9 10">
    <name type="scientific">Marinifilum caeruleilacunae</name>
    <dbReference type="NCBI Taxonomy" id="2499076"/>
    <lineage>
        <taxon>Bacteria</taxon>
        <taxon>Pseudomonadati</taxon>
        <taxon>Bacteroidota</taxon>
        <taxon>Bacteroidia</taxon>
        <taxon>Marinilabiliales</taxon>
        <taxon>Marinifilaceae</taxon>
    </lineage>
</organism>
<gene>
    <name evidence="9" type="primary">bglX</name>
    <name evidence="9" type="ORF">ELS83_19205</name>
</gene>
<evidence type="ECO:0000313" key="10">
    <source>
        <dbReference type="Proteomes" id="UP000732105"/>
    </source>
</evidence>
<sequence>MKNKFVYSVIVVGALLVGCKSNSTKDKIEWKSYSQDPIIENKVDSLLSLMTLEEKVGQMAQFSGHTNLTGPATGDDFREYVDKGLVGSIFNVFSVDALRQIQEYAIEKSRLNIPVLFAADVIHGYKTTFPIPLAESCSWDLDLMEKSARTAAIEATSDGISWNFAPMIDISRDPRWGRVMEGAGEDPYLGSLIASARVKGFQGISTYKDLAKTNTMIACAKHFAAYGAAEAGRDYNTVDISDYRLRETYLPPFKAAVDAGVGSFMTAFNEIDGIPCTGSKYLYTDILRDEWDFKGMVVTDYTAIEEMIDHGYAKDLKEAGMQAVNAGIDMDMKSMAFTKHLEELVKEGKVEESVVDRAAARILEMKFMLGLFDNPYKYMNEERAKEFVGNPNHIEQALKVSQRSIVLLKNKDQLLPLSPKNKKRVALIGPMVKERNSLNGEWAIRGDRNESVTLYEGMRDRYANSNVSFSYSKGCSLDDQDDMKGLREAMRVAANSDVIVLALGENYHWSGEAACRTNIKLPEPQLKLMKALKKTNKPIVLVLFNGRPLDLSWEDENVEAIVEAWYPGTMAGMAVADVLSGNYNPSAKLTMTFPRNIGQIPIYYNHKNTGRPYVDGSGVDYLSSYRDVPNSPLYPFGYGLSYTSFEYQSLRMSSNSFTNDGNINVTVEVKNTGEYDGEEVVQLYIQDVTASVTRPVKELKGFKKIHLEKGEAKTVSFTIDKHTVEFLGMNKQLIAEPGKFRLWIGSHSADNTLKTEFELKTN</sequence>
<evidence type="ECO:0000313" key="9">
    <source>
        <dbReference type="EMBL" id="NOU61931.1"/>
    </source>
</evidence>
<evidence type="ECO:0000256" key="2">
    <source>
        <dbReference type="ARBA" id="ARBA00005336"/>
    </source>
</evidence>
<dbReference type="Pfam" id="PF14310">
    <property type="entry name" value="Fn3-like"/>
    <property type="match status" value="1"/>
</dbReference>
<evidence type="ECO:0000256" key="5">
    <source>
        <dbReference type="ARBA" id="ARBA00022801"/>
    </source>
</evidence>
<dbReference type="EC" id="3.2.1.21" evidence="3"/>